<dbReference type="NCBIfam" id="NF004051">
    <property type="entry name" value="PRK05571.1"/>
    <property type="match status" value="1"/>
</dbReference>
<sequence>MQQQKKIIMGCDLAAYDMKCEIIRIMRGNGYQIEDVGCDSSHEGLYTPIAKTVAHAVVSGEFDCGILLCGTGQGMAMAANKVKNARAALCYDIFPAVMSKRDNNANILCTGAWMMDVSKAIQIIEAWLFSEYAGNHDEGLALLEE</sequence>
<dbReference type="PANTHER" id="PTHR43732">
    <property type="entry name" value="RIBOSE 5-PHOSPHATE ISOMERASE-RELATED"/>
    <property type="match status" value="1"/>
</dbReference>
<evidence type="ECO:0000313" key="3">
    <source>
        <dbReference type="EMBL" id="MBC8611442.1"/>
    </source>
</evidence>
<gene>
    <name evidence="3" type="ORF">H8702_10050</name>
</gene>
<accession>A0A8J6TZQ3</accession>
<dbReference type="PIRSF" id="PIRSF005384">
    <property type="entry name" value="RpiB_LacA_B"/>
    <property type="match status" value="1"/>
</dbReference>
<dbReference type="InterPro" id="IPR051812">
    <property type="entry name" value="SPI_LacAB/RpiB"/>
</dbReference>
<dbReference type="EMBL" id="JACRTL010000005">
    <property type="protein sequence ID" value="MBC8611442.1"/>
    <property type="molecule type" value="Genomic_DNA"/>
</dbReference>
<dbReference type="SUPFAM" id="SSF89623">
    <property type="entry name" value="Ribose/Galactose isomerase RpiB/AlsB"/>
    <property type="match status" value="1"/>
</dbReference>
<comment type="caution">
    <text evidence="3">The sequence shown here is derived from an EMBL/GenBank/DDBJ whole genome shotgun (WGS) entry which is preliminary data.</text>
</comment>
<proteinExistence type="inferred from homology"/>
<dbReference type="InterPro" id="IPR003500">
    <property type="entry name" value="RpiB_LacA_LacB"/>
</dbReference>
<keyword evidence="2 3" id="KW-0413">Isomerase</keyword>
<evidence type="ECO:0000256" key="2">
    <source>
        <dbReference type="ARBA" id="ARBA00023235"/>
    </source>
</evidence>
<dbReference type="Pfam" id="PF02502">
    <property type="entry name" value="LacAB_rpiB"/>
    <property type="match status" value="1"/>
</dbReference>
<name>A0A8J6TZQ3_9FIRM</name>
<comment type="similarity">
    <text evidence="1">Belongs to the LacAB/RpiB family.</text>
</comment>
<dbReference type="PANTHER" id="PTHR43732:SF1">
    <property type="entry name" value="RIBOSE 5-PHOSPHATE ISOMERASE"/>
    <property type="match status" value="1"/>
</dbReference>
<dbReference type="NCBIfam" id="TIGR00689">
    <property type="entry name" value="rpiB_lacA_lacB"/>
    <property type="match status" value="1"/>
</dbReference>
<protein>
    <submittedName>
        <fullName evidence="3">RpiB/LacA/LacB family sugar-phosphate isomerase</fullName>
    </submittedName>
</protein>
<dbReference type="RefSeq" id="WP_187536652.1">
    <property type="nucleotide sequence ID" value="NZ_JACRTL010000005.1"/>
</dbReference>
<evidence type="ECO:0000313" key="4">
    <source>
        <dbReference type="Proteomes" id="UP000632659"/>
    </source>
</evidence>
<dbReference type="InterPro" id="IPR036569">
    <property type="entry name" value="RpiB_LacA_LacB_sf"/>
</dbReference>
<dbReference type="GO" id="GO:0005975">
    <property type="term" value="P:carbohydrate metabolic process"/>
    <property type="evidence" value="ECO:0007669"/>
    <property type="project" value="InterPro"/>
</dbReference>
<dbReference type="Gene3D" id="3.40.1400.10">
    <property type="entry name" value="Sugar-phosphate isomerase, RpiB/LacA/LacB"/>
    <property type="match status" value="1"/>
</dbReference>
<dbReference type="GO" id="GO:0016861">
    <property type="term" value="F:intramolecular oxidoreductase activity, interconverting aldoses and ketoses"/>
    <property type="evidence" value="ECO:0007669"/>
    <property type="project" value="UniProtKB-ARBA"/>
</dbReference>
<organism evidence="3 4">
    <name type="scientific">Massiliimalia timonensis</name>
    <dbReference type="NCBI Taxonomy" id="1987501"/>
    <lineage>
        <taxon>Bacteria</taxon>
        <taxon>Bacillati</taxon>
        <taxon>Bacillota</taxon>
        <taxon>Clostridia</taxon>
        <taxon>Eubacteriales</taxon>
        <taxon>Oscillospiraceae</taxon>
        <taxon>Massiliimalia</taxon>
    </lineage>
</organism>
<reference evidence="3" key="1">
    <citation type="submission" date="2020-08" db="EMBL/GenBank/DDBJ databases">
        <title>Genome public.</title>
        <authorList>
            <person name="Liu C."/>
            <person name="Sun Q."/>
        </authorList>
    </citation>
    <scope>NUCLEOTIDE SEQUENCE</scope>
    <source>
        <strain evidence="3">NSJ-15</strain>
    </source>
</reference>
<dbReference type="AlphaFoldDB" id="A0A8J6TZQ3"/>
<keyword evidence="4" id="KW-1185">Reference proteome</keyword>
<dbReference type="Proteomes" id="UP000632659">
    <property type="component" value="Unassembled WGS sequence"/>
</dbReference>
<evidence type="ECO:0000256" key="1">
    <source>
        <dbReference type="ARBA" id="ARBA00008754"/>
    </source>
</evidence>